<dbReference type="GO" id="GO:0004553">
    <property type="term" value="F:hydrolase activity, hydrolyzing O-glycosyl compounds"/>
    <property type="evidence" value="ECO:0007669"/>
    <property type="project" value="InterPro"/>
</dbReference>
<dbReference type="Proteomes" id="UP000199501">
    <property type="component" value="Unassembled WGS sequence"/>
</dbReference>
<dbReference type="SUPFAM" id="SSF51445">
    <property type="entry name" value="(Trans)glycosidases"/>
    <property type="match status" value="1"/>
</dbReference>
<keyword evidence="5" id="KW-0732">Signal</keyword>
<reference evidence="8" key="1">
    <citation type="submission" date="2016-10" db="EMBL/GenBank/DDBJ databases">
        <authorList>
            <person name="Varghese N."/>
            <person name="Submissions S."/>
        </authorList>
    </citation>
    <scope>NUCLEOTIDE SEQUENCE [LARGE SCALE GENOMIC DNA]</scope>
    <source>
        <strain evidence="8">IBRC-M 10403</strain>
    </source>
</reference>
<dbReference type="STRING" id="1271860.SAMN05216174_116135"/>
<name>A0A1G6X7I0_9PSEU</name>
<feature type="domain" description="GH18" evidence="6">
    <location>
        <begin position="35"/>
        <end position="309"/>
    </location>
</feature>
<dbReference type="OrthoDB" id="4326650at2"/>
<dbReference type="InterPro" id="IPR001579">
    <property type="entry name" value="Glyco_hydro_18_chit_AS"/>
</dbReference>
<accession>A0A1G6X7I0</accession>
<organism evidence="7 8">
    <name type="scientific">Actinokineospora iranica</name>
    <dbReference type="NCBI Taxonomy" id="1271860"/>
    <lineage>
        <taxon>Bacteria</taxon>
        <taxon>Bacillati</taxon>
        <taxon>Actinomycetota</taxon>
        <taxon>Actinomycetes</taxon>
        <taxon>Pseudonocardiales</taxon>
        <taxon>Pseudonocardiaceae</taxon>
        <taxon>Actinokineospora</taxon>
    </lineage>
</organism>
<evidence type="ECO:0000256" key="2">
    <source>
        <dbReference type="ARBA" id="ARBA00023295"/>
    </source>
</evidence>
<evidence type="ECO:0000313" key="8">
    <source>
        <dbReference type="Proteomes" id="UP000199501"/>
    </source>
</evidence>
<evidence type="ECO:0000256" key="4">
    <source>
        <dbReference type="RuleBase" id="RU004453"/>
    </source>
</evidence>
<protein>
    <submittedName>
        <fullName evidence="7">Chitinase</fullName>
    </submittedName>
</protein>
<dbReference type="EMBL" id="FMZZ01000016">
    <property type="protein sequence ID" value="SDD73813.1"/>
    <property type="molecule type" value="Genomic_DNA"/>
</dbReference>
<keyword evidence="2 3" id="KW-0326">Glycosidase</keyword>
<dbReference type="Gene3D" id="3.20.20.80">
    <property type="entry name" value="Glycosidases"/>
    <property type="match status" value="1"/>
</dbReference>
<dbReference type="AlphaFoldDB" id="A0A1G6X7I0"/>
<gene>
    <name evidence="7" type="ORF">SAMN05216174_116135</name>
</gene>
<keyword evidence="8" id="KW-1185">Reference proteome</keyword>
<feature type="chain" id="PRO_5038944936" evidence="5">
    <location>
        <begin position="26"/>
        <end position="309"/>
    </location>
</feature>
<keyword evidence="1 3" id="KW-0378">Hydrolase</keyword>
<feature type="signal peptide" evidence="5">
    <location>
        <begin position="1"/>
        <end position="25"/>
    </location>
</feature>
<evidence type="ECO:0000256" key="3">
    <source>
        <dbReference type="RuleBase" id="RU000489"/>
    </source>
</evidence>
<dbReference type="InterPro" id="IPR001223">
    <property type="entry name" value="Glyco_hydro18_cat"/>
</dbReference>
<evidence type="ECO:0000259" key="6">
    <source>
        <dbReference type="PROSITE" id="PS51910"/>
    </source>
</evidence>
<sequence>MPFRFPKLLLATVLAMAAAVTPATAGHATPAADPHRVIAFYQTQFVAGSQGKVYVSPLKLKGKATHIEVAALHLNDGGKVTLNDDPPSDAKYDQMWKDLAKLRQGPDAAKVIMLLGGAAQGTYKRLHEDFDLYYGALRDVLRAYDLDGVDIDIEEEFSLADTQKLIRTLRADFGPDFLITLVPVASDLSGKTKFSGGFDYRKLEETTGADIDWYIGQFYCGWGTLASSTDYQAVINNGFKPSRVVAGTVTNPANCAGYVAIPNLVPVLKKLVGQYSDFGGVAGWEYFNAVGETGKGPESWYAAVREAMN</sequence>
<evidence type="ECO:0000313" key="7">
    <source>
        <dbReference type="EMBL" id="SDD73813.1"/>
    </source>
</evidence>
<evidence type="ECO:0000256" key="1">
    <source>
        <dbReference type="ARBA" id="ARBA00022801"/>
    </source>
</evidence>
<comment type="similarity">
    <text evidence="4">Belongs to the glycosyl hydrolase 18 family.</text>
</comment>
<dbReference type="Pfam" id="PF00704">
    <property type="entry name" value="Glyco_hydro_18"/>
    <property type="match status" value="1"/>
</dbReference>
<dbReference type="InterPro" id="IPR017853">
    <property type="entry name" value="GH"/>
</dbReference>
<proteinExistence type="inferred from homology"/>
<dbReference type="GO" id="GO:0005975">
    <property type="term" value="P:carbohydrate metabolic process"/>
    <property type="evidence" value="ECO:0007669"/>
    <property type="project" value="InterPro"/>
</dbReference>
<dbReference type="PROSITE" id="PS51910">
    <property type="entry name" value="GH18_2"/>
    <property type="match status" value="1"/>
</dbReference>
<dbReference type="RefSeq" id="WP_091456024.1">
    <property type="nucleotide sequence ID" value="NZ_FMZZ01000016.1"/>
</dbReference>
<dbReference type="PROSITE" id="PS01095">
    <property type="entry name" value="GH18_1"/>
    <property type="match status" value="1"/>
</dbReference>
<evidence type="ECO:0000256" key="5">
    <source>
        <dbReference type="SAM" id="SignalP"/>
    </source>
</evidence>